<evidence type="ECO:0000313" key="3">
    <source>
        <dbReference type="Proteomes" id="UP001219355"/>
    </source>
</evidence>
<dbReference type="AlphaFoldDB" id="A0AAF0DNL7"/>
<evidence type="ECO:0000256" key="1">
    <source>
        <dbReference type="SAM" id="SignalP"/>
    </source>
</evidence>
<accession>A0AAF0DNL7</accession>
<feature type="signal peptide" evidence="1">
    <location>
        <begin position="1"/>
        <end position="17"/>
    </location>
</feature>
<gene>
    <name evidence="2" type="ORF">PRK78_007070</name>
</gene>
<name>A0AAF0DNL7_9EURO</name>
<reference evidence="2" key="1">
    <citation type="submission" date="2023-03" db="EMBL/GenBank/DDBJ databases">
        <title>Emydomyces testavorans Genome Sequence.</title>
        <authorList>
            <person name="Hoyer L."/>
        </authorList>
    </citation>
    <scope>NUCLEOTIDE SEQUENCE</scope>
    <source>
        <strain evidence="2">16-2883</strain>
    </source>
</reference>
<proteinExistence type="predicted"/>
<organism evidence="2 3">
    <name type="scientific">Emydomyces testavorans</name>
    <dbReference type="NCBI Taxonomy" id="2070801"/>
    <lineage>
        <taxon>Eukaryota</taxon>
        <taxon>Fungi</taxon>
        <taxon>Dikarya</taxon>
        <taxon>Ascomycota</taxon>
        <taxon>Pezizomycotina</taxon>
        <taxon>Eurotiomycetes</taxon>
        <taxon>Eurotiomycetidae</taxon>
        <taxon>Onygenales</taxon>
        <taxon>Nannizziopsiaceae</taxon>
        <taxon>Emydomyces</taxon>
    </lineage>
</organism>
<dbReference type="Proteomes" id="UP001219355">
    <property type="component" value="Chromosome 5"/>
</dbReference>
<keyword evidence="3" id="KW-1185">Reference proteome</keyword>
<dbReference type="EMBL" id="CP120631">
    <property type="protein sequence ID" value="WEW61579.1"/>
    <property type="molecule type" value="Genomic_DNA"/>
</dbReference>
<feature type="chain" id="PRO_5042288398" evidence="1">
    <location>
        <begin position="18"/>
        <end position="167"/>
    </location>
</feature>
<sequence>MQFKSLAFLLLSATALATPEPQDVVEKLTSLAGSIPSAVSSDLAGLSSLLPPSSIASVLATAIPPSIRSSIQANPTAAIEFNSALHSSLKAGQTPTWYASLPQDVKDYLNRLGGITGTGANGPSATGTAGGSNGGTATSRNYAAHATGAVAATLAGAAGLLGLAFAL</sequence>
<keyword evidence="1" id="KW-0732">Signal</keyword>
<evidence type="ECO:0000313" key="2">
    <source>
        <dbReference type="EMBL" id="WEW61579.1"/>
    </source>
</evidence>
<protein>
    <submittedName>
        <fullName evidence="2">Uncharacterized protein</fullName>
    </submittedName>
</protein>